<keyword evidence="4" id="KW-1185">Reference proteome</keyword>
<dbReference type="SMART" id="SM00271">
    <property type="entry name" value="DnaJ"/>
    <property type="match status" value="1"/>
</dbReference>
<dbReference type="InterPro" id="IPR052594">
    <property type="entry name" value="J_domain-containing_protein"/>
</dbReference>
<comment type="caution">
    <text evidence="3">The sequence shown here is derived from an EMBL/GenBank/DDBJ whole genome shotgun (WGS) entry which is preliminary data.</text>
</comment>
<evidence type="ECO:0000313" key="3">
    <source>
        <dbReference type="EMBL" id="KAJ9664633.1"/>
    </source>
</evidence>
<organism evidence="3 4">
    <name type="scientific">Coniosporium apollinis</name>
    <dbReference type="NCBI Taxonomy" id="61459"/>
    <lineage>
        <taxon>Eukaryota</taxon>
        <taxon>Fungi</taxon>
        <taxon>Dikarya</taxon>
        <taxon>Ascomycota</taxon>
        <taxon>Pezizomycotina</taxon>
        <taxon>Dothideomycetes</taxon>
        <taxon>Dothideomycetes incertae sedis</taxon>
        <taxon>Coniosporium</taxon>
    </lineage>
</organism>
<sequence>MDPYSILGISKRATDAEIRSAYRKLSLKHHPDKASAEERITATENMQQLNEAYNLLRSQNRQAIRSATNSEDCFRRARRNQQNRTQPSREQIHRTWEANQEAFHLARRRTRENAYRTETEEQRLSRLAKERQLTQLLDLEKRRVELHRQFMMLRIAYTKLLPLTHLDIRSPNSYPRYRTRSTLNDQFDIPEVHPLHAEWVQRLRQARKILHDIRGYIHLGKREAEQSLGNVTVRIEGFERDLRHMVSVFEILKQEDQLARTKHEQCDSECHYFASETKNIEVAKAMHRAIDQRLEADAGSRARRSIGPSRKWRGSSRLGTCTMGGTEDSCEKNDSWWTCMGRFRC</sequence>
<dbReference type="SUPFAM" id="SSF46565">
    <property type="entry name" value="Chaperone J-domain"/>
    <property type="match status" value="1"/>
</dbReference>
<accession>A0ABQ9NQT0</accession>
<gene>
    <name evidence="3" type="ORF">H2201_005147</name>
</gene>
<reference evidence="3" key="1">
    <citation type="submission" date="2022-10" db="EMBL/GenBank/DDBJ databases">
        <title>Culturing micro-colonial fungi from biological soil crusts in the Mojave desert and describing Neophaeococcomyces mojavensis, and introducing the new genera and species Taxawa tesnikishii.</title>
        <authorList>
            <person name="Kurbessoian T."/>
            <person name="Stajich J.E."/>
        </authorList>
    </citation>
    <scope>NUCLEOTIDE SEQUENCE</scope>
    <source>
        <strain evidence="3">TK_1</strain>
    </source>
</reference>
<evidence type="ECO:0000313" key="4">
    <source>
        <dbReference type="Proteomes" id="UP001172684"/>
    </source>
</evidence>
<evidence type="ECO:0000259" key="2">
    <source>
        <dbReference type="PROSITE" id="PS50076"/>
    </source>
</evidence>
<feature type="coiled-coil region" evidence="1">
    <location>
        <begin position="39"/>
        <end position="66"/>
    </location>
</feature>
<name>A0ABQ9NQT0_9PEZI</name>
<dbReference type="PRINTS" id="PR00625">
    <property type="entry name" value="JDOMAIN"/>
</dbReference>
<dbReference type="InterPro" id="IPR001623">
    <property type="entry name" value="DnaJ_domain"/>
</dbReference>
<dbReference type="PROSITE" id="PS50076">
    <property type="entry name" value="DNAJ_2"/>
    <property type="match status" value="1"/>
</dbReference>
<dbReference type="PANTHER" id="PTHR44144">
    <property type="entry name" value="DNAJ HOMOLOG SUBFAMILY C MEMBER 9"/>
    <property type="match status" value="1"/>
</dbReference>
<dbReference type="EMBL" id="JAPDRL010000036">
    <property type="protein sequence ID" value="KAJ9664633.1"/>
    <property type="molecule type" value="Genomic_DNA"/>
</dbReference>
<dbReference type="InterPro" id="IPR036869">
    <property type="entry name" value="J_dom_sf"/>
</dbReference>
<dbReference type="PANTHER" id="PTHR44144:SF1">
    <property type="entry name" value="DNAJ HOMOLOG SUBFAMILY C MEMBER 9"/>
    <property type="match status" value="1"/>
</dbReference>
<protein>
    <recommendedName>
        <fullName evidence="2">J domain-containing protein</fullName>
    </recommendedName>
</protein>
<dbReference type="Pfam" id="PF00226">
    <property type="entry name" value="DnaJ"/>
    <property type="match status" value="1"/>
</dbReference>
<dbReference type="Gene3D" id="1.10.287.110">
    <property type="entry name" value="DnaJ domain"/>
    <property type="match status" value="1"/>
</dbReference>
<feature type="domain" description="J" evidence="2">
    <location>
        <begin position="2"/>
        <end position="72"/>
    </location>
</feature>
<dbReference type="Proteomes" id="UP001172684">
    <property type="component" value="Unassembled WGS sequence"/>
</dbReference>
<keyword evidence="1" id="KW-0175">Coiled coil</keyword>
<proteinExistence type="predicted"/>
<dbReference type="CDD" id="cd06257">
    <property type="entry name" value="DnaJ"/>
    <property type="match status" value="1"/>
</dbReference>
<evidence type="ECO:0000256" key="1">
    <source>
        <dbReference type="SAM" id="Coils"/>
    </source>
</evidence>